<accession>A0A1B6CPN0</accession>
<reference evidence="2" key="1">
    <citation type="submission" date="2015-12" db="EMBL/GenBank/DDBJ databases">
        <title>De novo transcriptome assembly of four potential Pierce s Disease insect vectors from Arizona vineyards.</title>
        <authorList>
            <person name="Tassone E.E."/>
        </authorList>
    </citation>
    <scope>NUCLEOTIDE SEQUENCE</scope>
</reference>
<protein>
    <submittedName>
        <fullName evidence="2">Uncharacterized protein</fullName>
    </submittedName>
</protein>
<gene>
    <name evidence="2" type="ORF">g.908</name>
</gene>
<feature type="compositionally biased region" description="Polar residues" evidence="1">
    <location>
        <begin position="68"/>
        <end position="81"/>
    </location>
</feature>
<feature type="non-terminal residue" evidence="2">
    <location>
        <position position="168"/>
    </location>
</feature>
<organism evidence="2">
    <name type="scientific">Clastoptera arizonana</name>
    <name type="common">Arizona spittle bug</name>
    <dbReference type="NCBI Taxonomy" id="38151"/>
    <lineage>
        <taxon>Eukaryota</taxon>
        <taxon>Metazoa</taxon>
        <taxon>Ecdysozoa</taxon>
        <taxon>Arthropoda</taxon>
        <taxon>Hexapoda</taxon>
        <taxon>Insecta</taxon>
        <taxon>Pterygota</taxon>
        <taxon>Neoptera</taxon>
        <taxon>Paraneoptera</taxon>
        <taxon>Hemiptera</taxon>
        <taxon>Auchenorrhyncha</taxon>
        <taxon>Cercopoidea</taxon>
        <taxon>Clastopteridae</taxon>
        <taxon>Clastoptera</taxon>
    </lineage>
</organism>
<sequence length="168" mass="19039">FEFQDSKDAFTDSLERPPQILLRTTGSFKSDSMSWYDTSNIGDSPLHRTFGSLREIFEAKNKYHRNNNRPGNLSPVGSTRSLDTDCYSTISWKRGKPKLLRPEAKQAKRQRQPSPPPRPPKAIYKNDMIFSKNKIVPSTDCRPPLPPKNGSVRSISQRNMAAPTSFAI</sequence>
<evidence type="ECO:0000313" key="2">
    <source>
        <dbReference type="EMBL" id="JAS15334.1"/>
    </source>
</evidence>
<name>A0A1B6CPN0_9HEMI</name>
<dbReference type="AlphaFoldDB" id="A0A1B6CPN0"/>
<feature type="region of interest" description="Disordered" evidence="1">
    <location>
        <begin position="62"/>
        <end position="81"/>
    </location>
</feature>
<dbReference type="EMBL" id="GEDC01021964">
    <property type="protein sequence ID" value="JAS15334.1"/>
    <property type="molecule type" value="Transcribed_RNA"/>
</dbReference>
<proteinExistence type="predicted"/>
<feature type="non-terminal residue" evidence="2">
    <location>
        <position position="1"/>
    </location>
</feature>
<evidence type="ECO:0000256" key="1">
    <source>
        <dbReference type="SAM" id="MobiDB-lite"/>
    </source>
</evidence>
<feature type="region of interest" description="Disordered" evidence="1">
    <location>
        <begin position="96"/>
        <end position="168"/>
    </location>
</feature>